<protein>
    <recommendedName>
        <fullName evidence="3">NVEALA protein</fullName>
    </recommendedName>
</protein>
<accession>A0ABY9R9C4</accession>
<name>A0ABY9R9C4_9FLAO</name>
<dbReference type="EMBL" id="CP133721">
    <property type="protein sequence ID" value="WMW77837.1"/>
    <property type="molecule type" value="Genomic_DNA"/>
</dbReference>
<organism evidence="1 2">
    <name type="scientific">Flavobacterium nakdongensis</name>
    <dbReference type="NCBI Taxonomy" id="3073563"/>
    <lineage>
        <taxon>Bacteria</taxon>
        <taxon>Pseudomonadati</taxon>
        <taxon>Bacteroidota</taxon>
        <taxon>Flavobacteriia</taxon>
        <taxon>Flavobacteriales</taxon>
        <taxon>Flavobacteriaceae</taxon>
        <taxon>Flavobacterium</taxon>
    </lineage>
</organism>
<evidence type="ECO:0000313" key="2">
    <source>
        <dbReference type="Proteomes" id="UP001180481"/>
    </source>
</evidence>
<dbReference type="Proteomes" id="UP001180481">
    <property type="component" value="Chromosome"/>
</dbReference>
<evidence type="ECO:0000313" key="1">
    <source>
        <dbReference type="EMBL" id="WMW77837.1"/>
    </source>
</evidence>
<reference evidence="1" key="1">
    <citation type="submission" date="2023-09" db="EMBL/GenBank/DDBJ databases">
        <title>Flavobacterium sp. 20NA77.7 isolated from freshwater.</title>
        <authorList>
            <person name="Le V."/>
            <person name="Ko S.-R."/>
            <person name="Ahn C.-Y."/>
            <person name="Oh H.-M."/>
        </authorList>
    </citation>
    <scope>NUCLEOTIDE SEQUENCE</scope>
    <source>
        <strain evidence="1">20NA77.7</strain>
    </source>
</reference>
<gene>
    <name evidence="1" type="ORF">RF683_10140</name>
</gene>
<sequence>MKKFTYSAVAIVLFSFAGIASEKNEKKGSVKHNEVASFALPNLETTEAIKGNPATCQKVATALTALYEMDFGTVEDCCEYYEIYNHIYNNCMNS</sequence>
<evidence type="ECO:0008006" key="3">
    <source>
        <dbReference type="Google" id="ProtNLM"/>
    </source>
</evidence>
<proteinExistence type="predicted"/>
<keyword evidence="2" id="KW-1185">Reference proteome</keyword>
<dbReference type="RefSeq" id="WP_309532172.1">
    <property type="nucleotide sequence ID" value="NZ_CP133721.1"/>
</dbReference>